<dbReference type="AlphaFoldDB" id="I0YSA8"/>
<evidence type="ECO:0000256" key="1">
    <source>
        <dbReference type="SAM" id="SignalP"/>
    </source>
</evidence>
<keyword evidence="1" id="KW-0732">Signal</keyword>
<dbReference type="RefSeq" id="XP_005645821.1">
    <property type="nucleotide sequence ID" value="XM_005645764.1"/>
</dbReference>
<feature type="signal peptide" evidence="1">
    <location>
        <begin position="1"/>
        <end position="24"/>
    </location>
</feature>
<protein>
    <submittedName>
        <fullName evidence="2">Uncharacterized protein</fullName>
    </submittedName>
</protein>
<proteinExistence type="predicted"/>
<dbReference type="OrthoDB" id="10440718at2759"/>
<reference evidence="2 3" key="1">
    <citation type="journal article" date="2012" name="Genome Biol.">
        <title>The genome of the polar eukaryotic microalga coccomyxa subellipsoidea reveals traits of cold adaptation.</title>
        <authorList>
            <person name="Blanc G."/>
            <person name="Agarkova I."/>
            <person name="Grimwood J."/>
            <person name="Kuo A."/>
            <person name="Brueggeman A."/>
            <person name="Dunigan D."/>
            <person name="Gurnon J."/>
            <person name="Ladunga I."/>
            <person name="Lindquist E."/>
            <person name="Lucas S."/>
            <person name="Pangilinan J."/>
            <person name="Proschold T."/>
            <person name="Salamov A."/>
            <person name="Schmutz J."/>
            <person name="Weeks D."/>
            <person name="Yamada T."/>
            <person name="Claverie J.M."/>
            <person name="Grigoriev I."/>
            <person name="Van Etten J."/>
            <person name="Lomsadze A."/>
            <person name="Borodovsky M."/>
        </authorList>
    </citation>
    <scope>NUCLEOTIDE SEQUENCE [LARGE SCALE GENOMIC DNA]</scope>
    <source>
        <strain evidence="2 3">C-169</strain>
    </source>
</reference>
<accession>I0YSA8</accession>
<gene>
    <name evidence="2" type="ORF">COCSUDRAFT_33844</name>
</gene>
<dbReference type="GeneID" id="17039259"/>
<dbReference type="EMBL" id="AGSI01000013">
    <property type="protein sequence ID" value="EIE21277.1"/>
    <property type="molecule type" value="Genomic_DNA"/>
</dbReference>
<comment type="caution">
    <text evidence="2">The sequence shown here is derived from an EMBL/GenBank/DDBJ whole genome shotgun (WGS) entry which is preliminary data.</text>
</comment>
<sequence length="81" mass="8115">MASKTRVAVCLLFAIALLASSATATATANTVEGDNVAALPNILPFVNLGRKLASDGGSKAGPPPVKCTYAKGPKGINKVCT</sequence>
<evidence type="ECO:0000313" key="2">
    <source>
        <dbReference type="EMBL" id="EIE21277.1"/>
    </source>
</evidence>
<dbReference type="KEGG" id="csl:COCSUDRAFT_33844"/>
<name>I0YSA8_COCSC</name>
<evidence type="ECO:0000313" key="3">
    <source>
        <dbReference type="Proteomes" id="UP000007264"/>
    </source>
</evidence>
<dbReference type="Proteomes" id="UP000007264">
    <property type="component" value="Unassembled WGS sequence"/>
</dbReference>
<feature type="chain" id="PRO_5003637222" evidence="1">
    <location>
        <begin position="25"/>
        <end position="81"/>
    </location>
</feature>
<keyword evidence="3" id="KW-1185">Reference proteome</keyword>
<organism evidence="2 3">
    <name type="scientific">Coccomyxa subellipsoidea (strain C-169)</name>
    <name type="common">Green microalga</name>
    <dbReference type="NCBI Taxonomy" id="574566"/>
    <lineage>
        <taxon>Eukaryota</taxon>
        <taxon>Viridiplantae</taxon>
        <taxon>Chlorophyta</taxon>
        <taxon>core chlorophytes</taxon>
        <taxon>Trebouxiophyceae</taxon>
        <taxon>Trebouxiophyceae incertae sedis</taxon>
        <taxon>Coccomyxaceae</taxon>
        <taxon>Coccomyxa</taxon>
        <taxon>Coccomyxa subellipsoidea</taxon>
    </lineage>
</organism>